<reference evidence="1" key="1">
    <citation type="journal article" date="1988" name="J. Virol.">
        <title>Characterization of an early gene accelerating expression of late genes of the baculovirus Autographa californica nuclear polyhedrosis virus.</title>
        <authorList>
            <person name="Crawford A."/>
            <person name="Miller L.K."/>
        </authorList>
    </citation>
    <scope>NUCLEOTIDE SEQUENCE</scope>
    <source>
        <strain evidence="1">L-1</strain>
    </source>
</reference>
<evidence type="ECO:0000313" key="1">
    <source>
        <dbReference type="EMBL" id="AAA20057.1"/>
    </source>
</evidence>
<organismHost>
    <name type="scientific">Lepidoptera</name>
    <name type="common">moths &amp; butterflies</name>
    <dbReference type="NCBI Taxonomy" id="7088"/>
</organismHost>
<gene>
    <name evidence="1" type="primary">lef-8</name>
</gene>
<sequence length="81" mass="9565">METARFSLRIQHASQATTRGTHKNYYESRHKLFYRQFGQQNCIQARLFDRTVINFDNFAKLSTSSRQDGRRRRVHGGEQAS</sequence>
<accession>Q64800</accession>
<reference evidence="1" key="2">
    <citation type="journal article" date="1994" name="J. Virol.">
        <title>A baculovirus gene involved in late gene expression predicts a large polypeptide with a conserved motif of RNA polymerases.</title>
        <authorList>
            <person name="Passarelli A.L."/>
            <person name="Todd J.W."/>
            <person name="Miller L.K."/>
        </authorList>
    </citation>
    <scope>NUCLEOTIDE SEQUENCE</scope>
    <source>
        <strain evidence="1">L-1</strain>
    </source>
</reference>
<dbReference type="EMBL" id="U04879">
    <property type="protein sequence ID" value="AAA20057.1"/>
    <property type="molecule type" value="Genomic_DNA"/>
</dbReference>
<organism evidence="1">
    <name type="scientific">Autographa californica nuclear polyhedrosis virus</name>
    <name type="common">AcMNPV</name>
    <dbReference type="NCBI Taxonomy" id="46015"/>
    <lineage>
        <taxon>Viruses</taxon>
        <taxon>Viruses incertae sedis</taxon>
        <taxon>Naldaviricetes</taxon>
        <taxon>Lefavirales</taxon>
        <taxon>Baculoviridae</taxon>
        <taxon>Alphabaculovirus</taxon>
        <taxon>Alphabaculovirus aucalifornicae</taxon>
    </lineage>
</organism>
<protein>
    <submittedName>
        <fullName evidence="1">9.6 kDa protein</fullName>
    </submittedName>
</protein>
<proteinExistence type="predicted"/>
<name>Q64800_NPVAC</name>